<dbReference type="AlphaFoldDB" id="A0A0V1L231"/>
<organism evidence="1 3">
    <name type="scientific">Trichinella nativa</name>
    <dbReference type="NCBI Taxonomy" id="6335"/>
    <lineage>
        <taxon>Eukaryota</taxon>
        <taxon>Metazoa</taxon>
        <taxon>Ecdysozoa</taxon>
        <taxon>Nematoda</taxon>
        <taxon>Enoplea</taxon>
        <taxon>Dorylaimia</taxon>
        <taxon>Trichinellida</taxon>
        <taxon>Trichinellidae</taxon>
        <taxon>Trichinella</taxon>
    </lineage>
</organism>
<protein>
    <submittedName>
        <fullName evidence="1">Uncharacterized protein</fullName>
    </submittedName>
</protein>
<accession>A0A0V1L231</accession>
<sequence>MLLKHIARKWFPNVIIADNSNLQIAKVQMLLESETFPGRFWKVPRQTNGYVLNKCPLNSPCAYLNTQGSSPCGTPLILIDDS</sequence>
<reference evidence="1 3" key="1">
    <citation type="submission" date="2015-05" db="EMBL/GenBank/DDBJ databases">
        <title>Evolution of Trichinella species and genotypes.</title>
        <authorList>
            <person name="Korhonen P.K."/>
            <person name="Edoardo P."/>
            <person name="Giuseppe L.R."/>
            <person name="Gasser R.B."/>
        </authorList>
    </citation>
    <scope>NUCLEOTIDE SEQUENCE [LARGE SCALE GENOMIC DNA]</scope>
    <source>
        <strain evidence="1">ISS10</strain>
    </source>
</reference>
<gene>
    <name evidence="1" type="ORF">T02_13691</name>
    <name evidence="2" type="ORF">T02_14464</name>
</gene>
<name>A0A0V1L231_9BILA</name>
<dbReference type="EMBL" id="JYDW01000002">
    <property type="protein sequence ID" value="KRZ63223.1"/>
    <property type="molecule type" value="Genomic_DNA"/>
</dbReference>
<dbReference type="EMBL" id="JYDW01000159">
    <property type="protein sequence ID" value="KRZ53619.1"/>
    <property type="molecule type" value="Genomic_DNA"/>
</dbReference>
<comment type="caution">
    <text evidence="1">The sequence shown here is derived from an EMBL/GenBank/DDBJ whole genome shotgun (WGS) entry which is preliminary data.</text>
</comment>
<keyword evidence="3" id="KW-1185">Reference proteome</keyword>
<proteinExistence type="predicted"/>
<evidence type="ECO:0000313" key="1">
    <source>
        <dbReference type="EMBL" id="KRZ53619.1"/>
    </source>
</evidence>
<dbReference type="Proteomes" id="UP000054721">
    <property type="component" value="Unassembled WGS sequence"/>
</dbReference>
<evidence type="ECO:0000313" key="3">
    <source>
        <dbReference type="Proteomes" id="UP000054721"/>
    </source>
</evidence>
<evidence type="ECO:0000313" key="2">
    <source>
        <dbReference type="EMBL" id="KRZ63223.1"/>
    </source>
</evidence>